<keyword evidence="1" id="KW-0472">Membrane</keyword>
<dbReference type="Proteomes" id="UP000183417">
    <property type="component" value="Unassembled WGS sequence"/>
</dbReference>
<keyword evidence="1" id="KW-1133">Transmembrane helix</keyword>
<dbReference type="EMBL" id="FNPE01000031">
    <property type="protein sequence ID" value="SDZ52329.1"/>
    <property type="molecule type" value="Genomic_DNA"/>
</dbReference>
<feature type="transmembrane region" description="Helical" evidence="1">
    <location>
        <begin position="147"/>
        <end position="166"/>
    </location>
</feature>
<dbReference type="GeneID" id="94694393"/>
<organism evidence="2 3">
    <name type="scientific">Delftia lacustris</name>
    <dbReference type="NCBI Taxonomy" id="558537"/>
    <lineage>
        <taxon>Bacteria</taxon>
        <taxon>Pseudomonadati</taxon>
        <taxon>Pseudomonadota</taxon>
        <taxon>Betaproteobacteria</taxon>
        <taxon>Burkholderiales</taxon>
        <taxon>Comamonadaceae</taxon>
        <taxon>Delftia</taxon>
    </lineage>
</organism>
<feature type="transmembrane region" description="Helical" evidence="1">
    <location>
        <begin position="175"/>
        <end position="196"/>
    </location>
</feature>
<evidence type="ECO:0000256" key="1">
    <source>
        <dbReference type="SAM" id="Phobius"/>
    </source>
</evidence>
<reference evidence="2 3" key="1">
    <citation type="submission" date="2016-10" db="EMBL/GenBank/DDBJ databases">
        <authorList>
            <person name="de Groot N.N."/>
        </authorList>
    </citation>
    <scope>NUCLEOTIDE SEQUENCE [LARGE SCALE GENOMIC DNA]</scope>
    <source>
        <strain evidence="2 3">LMG 24775</strain>
    </source>
</reference>
<protein>
    <submittedName>
        <fullName evidence="2">Uncharacterized protein</fullName>
    </submittedName>
</protein>
<name>A0A1H3TSM2_9BURK</name>
<evidence type="ECO:0000313" key="2">
    <source>
        <dbReference type="EMBL" id="SDZ52329.1"/>
    </source>
</evidence>
<sequence>MRALILVFGIVGTVLFGSAFVLSFSSPLLVENLGKEIIRIEIEHRLGTQLDTLTGSRMADLAQKALGRTDSEIAAVRREIEAGIPDKLASVMTDMRRADCECRKRNAVYMQQRQATQLASLIQMRARLVEFIESAYHQTTASLVREFRVFTASNALVFLALVGVTARRRRAGLQLALPAIVLVTVSAVTAMLYLFAQDWLHTIVFGSYIGLAYMAYLAFAIALLCDIAFNRARVCTRAINGLASSFGSAFEVLPC</sequence>
<feature type="transmembrane region" description="Helical" evidence="1">
    <location>
        <begin position="208"/>
        <end position="229"/>
    </location>
</feature>
<dbReference type="AlphaFoldDB" id="A0A1H3TSM2"/>
<keyword evidence="1" id="KW-0812">Transmembrane</keyword>
<proteinExistence type="predicted"/>
<accession>A0A1H3TSM2</accession>
<evidence type="ECO:0000313" key="3">
    <source>
        <dbReference type="Proteomes" id="UP000183417"/>
    </source>
</evidence>
<dbReference type="RefSeq" id="WP_074923671.1">
    <property type="nucleotide sequence ID" value="NZ_CP141274.1"/>
</dbReference>
<gene>
    <name evidence="2" type="ORF">SAMN05421547_13160</name>
</gene>